<protein>
    <submittedName>
        <fullName evidence="1">Uncharacterized protein</fullName>
    </submittedName>
</protein>
<proteinExistence type="predicted"/>
<sequence>MLSPFVSENVEQFVEECLVVFRISVRHEPKSVGCYDTHFRAELLEDTENEFLRSFEDSFP</sequence>
<organism evidence="1 2">
    <name type="scientific">Natronorubrum sediminis</name>
    <dbReference type="NCBI Taxonomy" id="640943"/>
    <lineage>
        <taxon>Archaea</taxon>
        <taxon>Methanobacteriati</taxon>
        <taxon>Methanobacteriota</taxon>
        <taxon>Stenosarchaea group</taxon>
        <taxon>Halobacteria</taxon>
        <taxon>Halobacteriales</taxon>
        <taxon>Natrialbaceae</taxon>
        <taxon>Natronorubrum</taxon>
    </lineage>
</organism>
<evidence type="ECO:0000313" key="1">
    <source>
        <dbReference type="EMBL" id="SEH17863.1"/>
    </source>
</evidence>
<accession>A0A1H6G6B4</accession>
<keyword evidence="2" id="KW-1185">Reference proteome</keyword>
<name>A0A1H6G6B4_9EURY</name>
<dbReference type="Proteomes" id="UP000199112">
    <property type="component" value="Unassembled WGS sequence"/>
</dbReference>
<dbReference type="EMBL" id="FNWL01000005">
    <property type="protein sequence ID" value="SEH17863.1"/>
    <property type="molecule type" value="Genomic_DNA"/>
</dbReference>
<reference evidence="2" key="1">
    <citation type="submission" date="2016-10" db="EMBL/GenBank/DDBJ databases">
        <authorList>
            <person name="Varghese N."/>
            <person name="Submissions S."/>
        </authorList>
    </citation>
    <scope>NUCLEOTIDE SEQUENCE [LARGE SCALE GENOMIC DNA]</scope>
    <source>
        <strain evidence="2">CGMCC 1.8981</strain>
    </source>
</reference>
<gene>
    <name evidence="1" type="ORF">SAMN04487967_3429</name>
</gene>
<dbReference type="AlphaFoldDB" id="A0A1H6G6B4"/>
<evidence type="ECO:0000313" key="2">
    <source>
        <dbReference type="Proteomes" id="UP000199112"/>
    </source>
</evidence>